<evidence type="ECO:0000313" key="6">
    <source>
        <dbReference type="Proteomes" id="UP000007819"/>
    </source>
</evidence>
<feature type="signal peptide" evidence="3">
    <location>
        <begin position="1"/>
        <end position="22"/>
    </location>
</feature>
<reference evidence="5" key="2">
    <citation type="submission" date="2022-06" db="UniProtKB">
        <authorList>
            <consortium name="EnsemblMetazoa"/>
        </authorList>
    </citation>
    <scope>IDENTIFICATION</scope>
</reference>
<accession>A0A8R2B056</accession>
<sequence>MTSRCRLQVLWTLYLIVYNAFCLRLTELKIEEHTLVGNSTRLECKYDLQGEKLYTVKWYKDGNEFYRFLPGESPEVQVFDVTGVHVDEKQSTAESVVLRPLELASSGKYRCEVSAEAPSFQTVTNHSSMLTVAPPDEGPRISGGQDRYKPGDTVNVNCTSGRSKPAVQLAWYINGEQVNSSYLRGPYTDYVGREGLMVTTLGLKFEAGMQHFRLPGSGGHLQHRNRLDRDMKLKCVATLGTVYWKSKEQSALAHRPRPVPGLPLPAADDGLVGGDEQDADSRADPVHASSNSPSMNIAQSLNINEIAVYVSASLFIVLLR</sequence>
<name>A0A8R2B056_ACYPI</name>
<dbReference type="Pfam" id="PF08205">
    <property type="entry name" value="C2-set_2"/>
    <property type="match status" value="1"/>
</dbReference>
<feature type="domain" description="Ig-like" evidence="4">
    <location>
        <begin position="139"/>
        <end position="177"/>
    </location>
</feature>
<evidence type="ECO:0000313" key="5">
    <source>
        <dbReference type="EnsemblMetazoa" id="XP_008180537.1"/>
    </source>
</evidence>
<dbReference type="InterPro" id="IPR007110">
    <property type="entry name" value="Ig-like_dom"/>
</dbReference>
<dbReference type="SUPFAM" id="SSF48726">
    <property type="entry name" value="Immunoglobulin"/>
    <property type="match status" value="1"/>
</dbReference>
<protein>
    <recommendedName>
        <fullName evidence="4">Ig-like domain-containing protein</fullName>
    </recommendedName>
</protein>
<dbReference type="InterPro" id="IPR013151">
    <property type="entry name" value="Immunoglobulin_dom"/>
</dbReference>
<evidence type="ECO:0000259" key="4">
    <source>
        <dbReference type="PROSITE" id="PS50835"/>
    </source>
</evidence>
<organism evidence="5 6">
    <name type="scientific">Acyrthosiphon pisum</name>
    <name type="common">Pea aphid</name>
    <dbReference type="NCBI Taxonomy" id="7029"/>
    <lineage>
        <taxon>Eukaryota</taxon>
        <taxon>Metazoa</taxon>
        <taxon>Ecdysozoa</taxon>
        <taxon>Arthropoda</taxon>
        <taxon>Hexapoda</taxon>
        <taxon>Insecta</taxon>
        <taxon>Pterygota</taxon>
        <taxon>Neoptera</taxon>
        <taxon>Paraneoptera</taxon>
        <taxon>Hemiptera</taxon>
        <taxon>Sternorrhyncha</taxon>
        <taxon>Aphidomorpha</taxon>
        <taxon>Aphidoidea</taxon>
        <taxon>Aphididae</taxon>
        <taxon>Macrosiphini</taxon>
        <taxon>Acyrthosiphon</taxon>
    </lineage>
</organism>
<evidence type="ECO:0000256" key="3">
    <source>
        <dbReference type="SAM" id="SignalP"/>
    </source>
</evidence>
<keyword evidence="3" id="KW-0732">Signal</keyword>
<dbReference type="InterPro" id="IPR013162">
    <property type="entry name" value="CD80_C2-set"/>
</dbReference>
<dbReference type="Gene3D" id="2.60.40.10">
    <property type="entry name" value="Immunoglobulins"/>
    <property type="match status" value="2"/>
</dbReference>
<dbReference type="AlphaFoldDB" id="A0A8R2B056"/>
<feature type="domain" description="Ig-like" evidence="4">
    <location>
        <begin position="37"/>
        <end position="124"/>
    </location>
</feature>
<dbReference type="PANTHER" id="PTHR21261:SF15">
    <property type="entry name" value="BEATEN PATH IIIA, ISOFORM D-RELATED"/>
    <property type="match status" value="1"/>
</dbReference>
<dbReference type="OrthoDB" id="10015491at2759"/>
<proteinExistence type="predicted"/>
<evidence type="ECO:0000256" key="2">
    <source>
        <dbReference type="SAM" id="MobiDB-lite"/>
    </source>
</evidence>
<feature type="chain" id="PRO_5035775631" description="Ig-like domain-containing protein" evidence="3">
    <location>
        <begin position="23"/>
        <end position="320"/>
    </location>
</feature>
<feature type="region of interest" description="Disordered" evidence="2">
    <location>
        <begin position="254"/>
        <end position="294"/>
    </location>
</feature>
<dbReference type="InterPro" id="IPR036179">
    <property type="entry name" value="Ig-like_dom_sf"/>
</dbReference>
<keyword evidence="1" id="KW-1015">Disulfide bond</keyword>
<dbReference type="KEGG" id="api:100165939"/>
<keyword evidence="6" id="KW-1185">Reference proteome</keyword>
<dbReference type="FunFam" id="2.60.40.10:FF:000437">
    <property type="entry name" value="Beat-IIIc, isoform A"/>
    <property type="match status" value="1"/>
</dbReference>
<reference evidence="6" key="1">
    <citation type="submission" date="2010-06" db="EMBL/GenBank/DDBJ databases">
        <authorList>
            <person name="Jiang H."/>
            <person name="Abraham K."/>
            <person name="Ali S."/>
            <person name="Alsbrooks S.L."/>
            <person name="Anim B.N."/>
            <person name="Anosike U.S."/>
            <person name="Attaway T."/>
            <person name="Bandaranaike D.P."/>
            <person name="Battles P.K."/>
            <person name="Bell S.N."/>
            <person name="Bell A.V."/>
            <person name="Beltran B."/>
            <person name="Bickham C."/>
            <person name="Bustamante Y."/>
            <person name="Caleb T."/>
            <person name="Canada A."/>
            <person name="Cardenas V."/>
            <person name="Carter K."/>
            <person name="Chacko J."/>
            <person name="Chandrabose M.N."/>
            <person name="Chavez D."/>
            <person name="Chavez A."/>
            <person name="Chen L."/>
            <person name="Chu H.-S."/>
            <person name="Claassen K.J."/>
            <person name="Cockrell R."/>
            <person name="Collins M."/>
            <person name="Cooper J.A."/>
            <person name="Cree A."/>
            <person name="Curry S.M."/>
            <person name="Da Y."/>
            <person name="Dao M.D."/>
            <person name="Das B."/>
            <person name="Davila M.-L."/>
            <person name="Davy-Carroll L."/>
            <person name="Denson S."/>
            <person name="Dinh H."/>
            <person name="Ebong V.E."/>
            <person name="Edwards J.R."/>
            <person name="Egan A."/>
            <person name="El-Daye J."/>
            <person name="Escobedo L."/>
            <person name="Fernandez S."/>
            <person name="Fernando P.R."/>
            <person name="Flagg N."/>
            <person name="Forbes L.D."/>
            <person name="Fowler R.G."/>
            <person name="Fu Q."/>
            <person name="Gabisi R.A."/>
            <person name="Ganer J."/>
            <person name="Garbino Pronczuk A."/>
            <person name="Garcia R.M."/>
            <person name="Garner T."/>
            <person name="Garrett T.E."/>
            <person name="Gonzalez D.A."/>
            <person name="Hamid H."/>
            <person name="Hawkins E.S."/>
            <person name="Hirani K."/>
            <person name="Hogues M.E."/>
            <person name="Hollins B."/>
            <person name="Hsiao C.-H."/>
            <person name="Jabil R."/>
            <person name="James M.L."/>
            <person name="Jhangiani S.N."/>
            <person name="Johnson B."/>
            <person name="Johnson Q."/>
            <person name="Joshi V."/>
            <person name="Kalu J.B."/>
            <person name="Kam C."/>
            <person name="Kashfia A."/>
            <person name="Keebler J."/>
            <person name="Kisamo H."/>
            <person name="Kovar C.L."/>
            <person name="Lago L.A."/>
            <person name="Lai C.-Y."/>
            <person name="Laidlaw J."/>
            <person name="Lara F."/>
            <person name="Le T.-K."/>
            <person name="Lee S.L."/>
            <person name="Legall F.H."/>
            <person name="Lemon S.J."/>
            <person name="Lewis L.R."/>
            <person name="Li B."/>
            <person name="Liu Y."/>
            <person name="Liu Y.-S."/>
            <person name="Lopez J."/>
            <person name="Lozado R.J."/>
            <person name="Lu J."/>
            <person name="Madu R.C."/>
            <person name="Maheshwari M."/>
            <person name="Maheshwari R."/>
            <person name="Malloy K."/>
            <person name="Martinez E."/>
            <person name="Mathew T."/>
            <person name="Mercado I.C."/>
            <person name="Mercado C."/>
            <person name="Meyer B."/>
            <person name="Montgomery K."/>
            <person name="Morgan M.B."/>
            <person name="Munidasa M."/>
            <person name="Nazareth L.V."/>
            <person name="Nelson J."/>
            <person name="Ng B.M."/>
            <person name="Nguyen N.B."/>
            <person name="Nguyen P.Q."/>
            <person name="Nguyen T."/>
            <person name="Obregon M."/>
            <person name="Okwuonu G.O."/>
            <person name="Onwere C.G."/>
            <person name="Orozco G."/>
            <person name="Parra A."/>
            <person name="Patel S."/>
            <person name="Patil S."/>
            <person name="Perez A."/>
            <person name="Perez Y."/>
            <person name="Pham C."/>
            <person name="Primus E.L."/>
            <person name="Pu L.-L."/>
            <person name="Puazo M."/>
            <person name="Qin X."/>
            <person name="Quiroz J.B."/>
            <person name="Reese J."/>
            <person name="Richards S."/>
            <person name="Rives C.M."/>
            <person name="Robberts R."/>
            <person name="Ruiz S.J."/>
            <person name="Ruiz M.J."/>
            <person name="Santibanez J."/>
            <person name="Schneider B.W."/>
            <person name="Sisson I."/>
            <person name="Smith M."/>
            <person name="Sodergren E."/>
            <person name="Song X.-Z."/>
            <person name="Song B.B."/>
            <person name="Summersgill H."/>
            <person name="Thelus R."/>
            <person name="Thornton R.D."/>
            <person name="Trejos Z.Y."/>
            <person name="Usmani K."/>
            <person name="Vattathil S."/>
            <person name="Villasana D."/>
            <person name="Walker D.L."/>
            <person name="Wang S."/>
            <person name="Wang K."/>
            <person name="White C.S."/>
            <person name="Williams A.C."/>
            <person name="Williamson J."/>
            <person name="Wilson K."/>
            <person name="Woghiren I.O."/>
            <person name="Woodworth J.R."/>
            <person name="Worley K.C."/>
            <person name="Wright R.A."/>
            <person name="Wu W."/>
            <person name="Young L."/>
            <person name="Zhang L."/>
            <person name="Zhang J."/>
            <person name="Zhu Y."/>
            <person name="Muzny D.M."/>
            <person name="Weinstock G."/>
            <person name="Gibbs R.A."/>
        </authorList>
    </citation>
    <scope>NUCLEOTIDE SEQUENCE [LARGE SCALE GENOMIC DNA]</scope>
    <source>
        <strain evidence="6">LSR1</strain>
    </source>
</reference>
<dbReference type="RefSeq" id="XP_008180537.1">
    <property type="nucleotide sequence ID" value="XM_008182315.2"/>
</dbReference>
<evidence type="ECO:0000256" key="1">
    <source>
        <dbReference type="ARBA" id="ARBA00023157"/>
    </source>
</evidence>
<dbReference type="Proteomes" id="UP000007819">
    <property type="component" value="Chromosome A2"/>
</dbReference>
<dbReference type="InterPro" id="IPR013783">
    <property type="entry name" value="Ig-like_fold"/>
</dbReference>
<dbReference type="PANTHER" id="PTHR21261">
    <property type="entry name" value="BEAT PROTEIN"/>
    <property type="match status" value="1"/>
</dbReference>
<dbReference type="Pfam" id="PF00047">
    <property type="entry name" value="ig"/>
    <property type="match status" value="1"/>
</dbReference>
<dbReference type="EnsemblMetazoa" id="XM_008182315.3">
    <property type="protein sequence ID" value="XP_008180537.1"/>
    <property type="gene ID" value="LOC100165939"/>
</dbReference>
<dbReference type="PROSITE" id="PS50835">
    <property type="entry name" value="IG_LIKE"/>
    <property type="match status" value="2"/>
</dbReference>
<dbReference type="GeneID" id="100165939"/>